<dbReference type="EMBL" id="PYAV01000001">
    <property type="protein sequence ID" value="PSL51290.1"/>
    <property type="molecule type" value="Genomic_DNA"/>
</dbReference>
<feature type="transmembrane region" description="Helical" evidence="3">
    <location>
        <begin position="231"/>
        <end position="254"/>
    </location>
</feature>
<organism evidence="5 6">
    <name type="scientific">Salsuginibacillus halophilus</name>
    <dbReference type="NCBI Taxonomy" id="517424"/>
    <lineage>
        <taxon>Bacteria</taxon>
        <taxon>Bacillati</taxon>
        <taxon>Bacillota</taxon>
        <taxon>Bacilli</taxon>
        <taxon>Bacillales</taxon>
        <taxon>Bacillaceae</taxon>
        <taxon>Salsuginibacillus</taxon>
    </lineage>
</organism>
<feature type="transmembrane region" description="Helical" evidence="3">
    <location>
        <begin position="27"/>
        <end position="50"/>
    </location>
</feature>
<dbReference type="InterPro" id="IPR037185">
    <property type="entry name" value="EmrE-like"/>
</dbReference>
<dbReference type="SUPFAM" id="SSF103481">
    <property type="entry name" value="Multidrug resistance efflux transporter EmrE"/>
    <property type="match status" value="2"/>
</dbReference>
<evidence type="ECO:0000256" key="1">
    <source>
        <dbReference type="ARBA" id="ARBA00004127"/>
    </source>
</evidence>
<feature type="transmembrane region" description="Helical" evidence="3">
    <location>
        <begin position="147"/>
        <end position="167"/>
    </location>
</feature>
<feature type="domain" description="EamA" evidence="4">
    <location>
        <begin position="147"/>
        <end position="277"/>
    </location>
</feature>
<comment type="subcellular location">
    <subcellularLocation>
        <location evidence="1">Endomembrane system</location>
        <topology evidence="1">Multi-pass membrane protein</topology>
    </subcellularLocation>
</comment>
<dbReference type="OrthoDB" id="2966504at2"/>
<comment type="similarity">
    <text evidence="2">Belongs to the EamA transporter family.</text>
</comment>
<evidence type="ECO:0000259" key="4">
    <source>
        <dbReference type="Pfam" id="PF00892"/>
    </source>
</evidence>
<dbReference type="InterPro" id="IPR000620">
    <property type="entry name" value="EamA_dom"/>
</dbReference>
<feature type="transmembrane region" description="Helical" evidence="3">
    <location>
        <begin position="173"/>
        <end position="193"/>
    </location>
</feature>
<name>A0A2P8HYJ1_9BACI</name>
<evidence type="ECO:0000256" key="2">
    <source>
        <dbReference type="ARBA" id="ARBA00007362"/>
    </source>
</evidence>
<sequence>MALIYGLLTAAAFGIGDYMAGRISRHLSVLIVIFYAQVAGCALMIPAALFSGQTPTLTAAGWGVAGGIALGCGFIFYFYALAYGKMGVASAVTGVSSALVPAAVGILLGEEPGLFAGVGIFLVALAIILISKNTGKANESSNKDQRGIGISLAAGSSLGLFFVLLHVPPAEVSLWTVAFAMIGGLLAAGAALLVMQMKPYAAQSLFRYTMLMGTVQAAGALTYVLGVNLGLLSIVALAGAMSPLFTVLCARLFLKEKLSKLQLSGFLLALLGVALLLISSS</sequence>
<keyword evidence="3" id="KW-0472">Membrane</keyword>
<reference evidence="5 6" key="1">
    <citation type="submission" date="2018-03" db="EMBL/GenBank/DDBJ databases">
        <title>Genomic Encyclopedia of Type Strains, Phase III (KMG-III): the genomes of soil and plant-associated and newly described type strains.</title>
        <authorList>
            <person name="Whitman W."/>
        </authorList>
    </citation>
    <scope>NUCLEOTIDE SEQUENCE [LARGE SCALE GENOMIC DNA]</scope>
    <source>
        <strain evidence="5 6">CGMCC 1.07653</strain>
    </source>
</reference>
<accession>A0A2P8HYJ1</accession>
<feature type="transmembrane region" description="Helical" evidence="3">
    <location>
        <begin position="114"/>
        <end position="135"/>
    </location>
</feature>
<dbReference type="PANTHER" id="PTHR22911:SF137">
    <property type="entry name" value="SOLUTE CARRIER FAMILY 35 MEMBER G2-RELATED"/>
    <property type="match status" value="1"/>
</dbReference>
<dbReference type="GO" id="GO:0016020">
    <property type="term" value="C:membrane"/>
    <property type="evidence" value="ECO:0007669"/>
    <property type="project" value="InterPro"/>
</dbReference>
<keyword evidence="3" id="KW-0812">Transmembrane</keyword>
<feature type="transmembrane region" description="Helical" evidence="3">
    <location>
        <begin position="62"/>
        <end position="81"/>
    </location>
</feature>
<dbReference type="AlphaFoldDB" id="A0A2P8HYJ1"/>
<dbReference type="Gene3D" id="1.10.3730.20">
    <property type="match status" value="1"/>
</dbReference>
<evidence type="ECO:0000313" key="5">
    <source>
        <dbReference type="EMBL" id="PSL51290.1"/>
    </source>
</evidence>
<dbReference type="Proteomes" id="UP000242310">
    <property type="component" value="Unassembled WGS sequence"/>
</dbReference>
<keyword evidence="6" id="KW-1185">Reference proteome</keyword>
<gene>
    <name evidence="5" type="ORF">B0H94_101203</name>
</gene>
<feature type="transmembrane region" description="Helical" evidence="3">
    <location>
        <begin position="205"/>
        <end position="225"/>
    </location>
</feature>
<feature type="transmembrane region" description="Helical" evidence="3">
    <location>
        <begin position="88"/>
        <end position="108"/>
    </location>
</feature>
<feature type="domain" description="EamA" evidence="4">
    <location>
        <begin position="2"/>
        <end position="131"/>
    </location>
</feature>
<proteinExistence type="inferred from homology"/>
<protein>
    <submittedName>
        <fullName evidence="5">EamA-like transporter family protein</fullName>
    </submittedName>
</protein>
<dbReference type="RefSeq" id="WP_106587365.1">
    <property type="nucleotide sequence ID" value="NZ_PYAV01000001.1"/>
</dbReference>
<dbReference type="PANTHER" id="PTHR22911">
    <property type="entry name" value="ACYL-MALONYL CONDENSING ENZYME-RELATED"/>
    <property type="match status" value="1"/>
</dbReference>
<evidence type="ECO:0000256" key="3">
    <source>
        <dbReference type="SAM" id="Phobius"/>
    </source>
</evidence>
<evidence type="ECO:0000313" key="6">
    <source>
        <dbReference type="Proteomes" id="UP000242310"/>
    </source>
</evidence>
<keyword evidence="3" id="KW-1133">Transmembrane helix</keyword>
<feature type="transmembrane region" description="Helical" evidence="3">
    <location>
        <begin position="261"/>
        <end position="279"/>
    </location>
</feature>
<comment type="caution">
    <text evidence="5">The sequence shown here is derived from an EMBL/GenBank/DDBJ whole genome shotgun (WGS) entry which is preliminary data.</text>
</comment>
<dbReference type="Pfam" id="PF00892">
    <property type="entry name" value="EamA"/>
    <property type="match status" value="2"/>
</dbReference>